<dbReference type="EMBL" id="FRAN01000007">
    <property type="protein sequence ID" value="SHL45436.1"/>
    <property type="molecule type" value="Genomic_DNA"/>
</dbReference>
<protein>
    <recommendedName>
        <fullName evidence="1">HVO-0234-like beta-propeller domain-containing protein</fullName>
    </recommendedName>
</protein>
<sequence length="255" mass="26481">MTTIDEKRVYSDREGTTTVFVATELGVARVEVSGDIIGEFSLAHRCAARDIAAIDGTLAVATDEDVLDAAFSPLEFGPAVTVGFDGDDLLAAGEDGRLARYNGEWHELATLDAVRAIDGNLVATAEGVYRVSSEGVQHAGLTDVRDVSASGVPLAATADGLYRLGNGWMDVLAGDFRVVSATDGDAYAATADQVVSRAGNEWTDVSLPVDDPIADIAFGDGVYAATESGTVLATVGDGWRSRHLGLTGVTGLSVR</sequence>
<dbReference type="eggNOG" id="arCOG04726">
    <property type="taxonomic scope" value="Archaea"/>
</dbReference>
<organism evidence="2 4">
    <name type="scientific">Haladaptatus paucihalophilus DX253</name>
    <dbReference type="NCBI Taxonomy" id="797209"/>
    <lineage>
        <taxon>Archaea</taxon>
        <taxon>Methanobacteriati</taxon>
        <taxon>Methanobacteriota</taxon>
        <taxon>Stenosarchaea group</taxon>
        <taxon>Halobacteria</taxon>
        <taxon>Halobacteriales</taxon>
        <taxon>Haladaptataceae</taxon>
        <taxon>Haladaptatus</taxon>
    </lineage>
</organism>
<evidence type="ECO:0000313" key="3">
    <source>
        <dbReference type="EMBL" id="SHL45436.1"/>
    </source>
</evidence>
<feature type="domain" description="HVO-0234-like beta-propeller" evidence="1">
    <location>
        <begin position="3"/>
        <end position="254"/>
    </location>
</feature>
<proteinExistence type="predicted"/>
<evidence type="ECO:0000313" key="5">
    <source>
        <dbReference type="Proteomes" id="UP000184203"/>
    </source>
</evidence>
<keyword evidence="5" id="KW-1185">Reference proteome</keyword>
<reference evidence="2 4" key="1">
    <citation type="journal article" date="2014" name="ISME J.">
        <title>Trehalose/2-sulfotrehalose biosynthesis and glycine-betaine uptake are widely spread mechanisms for osmoadaptation in the Halobacteriales.</title>
        <authorList>
            <person name="Youssef N.H."/>
            <person name="Savage-Ashlock K.N."/>
            <person name="McCully A.L."/>
            <person name="Luedtke B."/>
            <person name="Shaw E.I."/>
            <person name="Hoff W.D."/>
            <person name="Elshahed M.S."/>
        </authorList>
    </citation>
    <scope>NUCLEOTIDE SEQUENCE [LARGE SCALE GENOMIC DNA]</scope>
    <source>
        <strain evidence="2 4">DX253</strain>
    </source>
</reference>
<dbReference type="InterPro" id="IPR056505">
    <property type="entry name" value="Beta-prop_HVO_0234"/>
</dbReference>
<reference evidence="5" key="3">
    <citation type="submission" date="2016-11" db="EMBL/GenBank/DDBJ databases">
        <authorList>
            <person name="Varghese N."/>
            <person name="Submissions S."/>
        </authorList>
    </citation>
    <scope>NUCLEOTIDE SEQUENCE [LARGE SCALE GENOMIC DNA]</scope>
    <source>
        <strain evidence="5">DX253</strain>
    </source>
</reference>
<gene>
    <name evidence="3" type="ORF">SAMN05444342_3837</name>
    <name evidence="2" type="ORF">ZOD2009_00665</name>
</gene>
<dbReference type="OrthoDB" id="213812at2157"/>
<dbReference type="AlphaFoldDB" id="E7QNV7"/>
<dbReference type="Proteomes" id="UP000184203">
    <property type="component" value="Unassembled WGS sequence"/>
</dbReference>
<evidence type="ECO:0000259" key="1">
    <source>
        <dbReference type="Pfam" id="PF23366"/>
    </source>
</evidence>
<evidence type="ECO:0000313" key="2">
    <source>
        <dbReference type="EMBL" id="EFW93610.1"/>
    </source>
</evidence>
<accession>E7QNV7</accession>
<evidence type="ECO:0000313" key="4">
    <source>
        <dbReference type="Proteomes" id="UP000003751"/>
    </source>
</evidence>
<dbReference type="EMBL" id="AEMG01000002">
    <property type="protein sequence ID" value="EFW93610.1"/>
    <property type="molecule type" value="Genomic_DNA"/>
</dbReference>
<dbReference type="Pfam" id="PF23366">
    <property type="entry name" value="Beta-prop_HVO_0234"/>
    <property type="match status" value="1"/>
</dbReference>
<dbReference type="RefSeq" id="WP_007976047.1">
    <property type="nucleotide sequence ID" value="NZ_AEMG01000002.1"/>
</dbReference>
<dbReference type="Proteomes" id="UP000003751">
    <property type="component" value="Unassembled WGS sequence"/>
</dbReference>
<reference evidence="3" key="2">
    <citation type="submission" date="2016-11" db="EMBL/GenBank/DDBJ databases">
        <authorList>
            <person name="Jaros S."/>
            <person name="Januszkiewicz K."/>
            <person name="Wedrychowicz H."/>
        </authorList>
    </citation>
    <scope>NUCLEOTIDE SEQUENCE [LARGE SCALE GENOMIC DNA]</scope>
    <source>
        <strain evidence="3">DX253</strain>
    </source>
</reference>
<name>E7QNV7_HALPU</name>
<dbReference type="PATRIC" id="fig|797209.4.peg.112"/>